<protein>
    <submittedName>
        <fullName evidence="1">Uncharacterized protein</fullName>
    </submittedName>
</protein>
<comment type="caution">
    <text evidence="1">The sequence shown here is derived from an EMBL/GenBank/DDBJ whole genome shotgun (WGS) entry which is preliminary data.</text>
</comment>
<evidence type="ECO:0000313" key="2">
    <source>
        <dbReference type="Proteomes" id="UP000886523"/>
    </source>
</evidence>
<evidence type="ECO:0000313" key="1">
    <source>
        <dbReference type="EMBL" id="KAF9515617.1"/>
    </source>
</evidence>
<name>A0A9P6DVR9_9AGAM</name>
<dbReference type="Proteomes" id="UP000886523">
    <property type="component" value="Unassembled WGS sequence"/>
</dbReference>
<proteinExistence type="predicted"/>
<dbReference type="EMBL" id="MU128948">
    <property type="protein sequence ID" value="KAF9515617.1"/>
    <property type="molecule type" value="Genomic_DNA"/>
</dbReference>
<reference evidence="1" key="1">
    <citation type="journal article" date="2020" name="Nat. Commun.">
        <title>Large-scale genome sequencing of mycorrhizal fungi provides insights into the early evolution of symbiotic traits.</title>
        <authorList>
            <person name="Miyauchi S."/>
            <person name="Kiss E."/>
            <person name="Kuo A."/>
            <person name="Drula E."/>
            <person name="Kohler A."/>
            <person name="Sanchez-Garcia M."/>
            <person name="Morin E."/>
            <person name="Andreopoulos B."/>
            <person name="Barry K.W."/>
            <person name="Bonito G."/>
            <person name="Buee M."/>
            <person name="Carver A."/>
            <person name="Chen C."/>
            <person name="Cichocki N."/>
            <person name="Clum A."/>
            <person name="Culley D."/>
            <person name="Crous P.W."/>
            <person name="Fauchery L."/>
            <person name="Girlanda M."/>
            <person name="Hayes R.D."/>
            <person name="Keri Z."/>
            <person name="LaButti K."/>
            <person name="Lipzen A."/>
            <person name="Lombard V."/>
            <person name="Magnuson J."/>
            <person name="Maillard F."/>
            <person name="Murat C."/>
            <person name="Nolan M."/>
            <person name="Ohm R.A."/>
            <person name="Pangilinan J."/>
            <person name="Pereira M.F."/>
            <person name="Perotto S."/>
            <person name="Peter M."/>
            <person name="Pfister S."/>
            <person name="Riley R."/>
            <person name="Sitrit Y."/>
            <person name="Stielow J.B."/>
            <person name="Szollosi G."/>
            <person name="Zifcakova L."/>
            <person name="Stursova M."/>
            <person name="Spatafora J.W."/>
            <person name="Tedersoo L."/>
            <person name="Vaario L.M."/>
            <person name="Yamada A."/>
            <person name="Yan M."/>
            <person name="Wang P."/>
            <person name="Xu J."/>
            <person name="Bruns T."/>
            <person name="Baldrian P."/>
            <person name="Vilgalys R."/>
            <person name="Dunand C."/>
            <person name="Henrissat B."/>
            <person name="Grigoriev I.V."/>
            <person name="Hibbett D."/>
            <person name="Nagy L.G."/>
            <person name="Martin F.M."/>
        </authorList>
    </citation>
    <scope>NUCLEOTIDE SEQUENCE</scope>
    <source>
        <strain evidence="1">UP504</strain>
    </source>
</reference>
<dbReference type="AlphaFoldDB" id="A0A9P6DVR9"/>
<organism evidence="1 2">
    <name type="scientific">Hydnum rufescens UP504</name>
    <dbReference type="NCBI Taxonomy" id="1448309"/>
    <lineage>
        <taxon>Eukaryota</taxon>
        <taxon>Fungi</taxon>
        <taxon>Dikarya</taxon>
        <taxon>Basidiomycota</taxon>
        <taxon>Agaricomycotina</taxon>
        <taxon>Agaricomycetes</taxon>
        <taxon>Cantharellales</taxon>
        <taxon>Hydnaceae</taxon>
        <taxon>Hydnum</taxon>
    </lineage>
</organism>
<keyword evidence="2" id="KW-1185">Reference proteome</keyword>
<gene>
    <name evidence="1" type="ORF">BS47DRAFT_1341783</name>
</gene>
<accession>A0A9P6DVR9</accession>
<sequence length="142" mass="15747">MFSLQTKEGENVLLDALDPEANGISFRIDRGSRSQLEIEGFELASQANFDRIEIMLPGTKPLGGPEASDFEATWCLTRKPGIEPTRFSLREQLLDTVLKHIGPDYVPLLPTRIRSSEFQGVGGYVLGRINPVHSFTIFLGAK</sequence>